<protein>
    <submittedName>
        <fullName evidence="2">Uncharacterized protein</fullName>
    </submittedName>
</protein>
<evidence type="ECO:0000313" key="3">
    <source>
        <dbReference type="Proteomes" id="UP000032066"/>
    </source>
</evidence>
<dbReference type="STRING" id="2064.TR51_10840"/>
<comment type="caution">
    <text evidence="2">The sequence shown here is derived from an EMBL/GenBank/DDBJ whole genome shotgun (WGS) entry which is preliminary data.</text>
</comment>
<feature type="region of interest" description="Disordered" evidence="1">
    <location>
        <begin position="46"/>
        <end position="102"/>
    </location>
</feature>
<gene>
    <name evidence="2" type="ORF">TR51_10840</name>
</gene>
<feature type="compositionally biased region" description="Basic and acidic residues" evidence="1">
    <location>
        <begin position="52"/>
        <end position="71"/>
    </location>
</feature>
<keyword evidence="3" id="KW-1185">Reference proteome</keyword>
<dbReference type="PATRIC" id="fig|2064.6.peg.2323"/>
<sequence>MTTGAGPAGGLPPDSVRGAREQITEAVAALLVHGRGLELAAWLMLDSGENENEGKRENENEGRGENEREGGGGRGCEGENAAAAGGRGRRGGRAGARAVKRT</sequence>
<evidence type="ECO:0000313" key="2">
    <source>
        <dbReference type="EMBL" id="KIQ64690.1"/>
    </source>
</evidence>
<accession>A0A0D0N930</accession>
<evidence type="ECO:0000256" key="1">
    <source>
        <dbReference type="SAM" id="MobiDB-lite"/>
    </source>
</evidence>
<proteinExistence type="predicted"/>
<dbReference type="EMBL" id="JXZB01000002">
    <property type="protein sequence ID" value="KIQ64690.1"/>
    <property type="molecule type" value="Genomic_DNA"/>
</dbReference>
<name>A0A0D0N930_KITGR</name>
<feature type="compositionally biased region" description="Basic residues" evidence="1">
    <location>
        <begin position="87"/>
        <end position="102"/>
    </location>
</feature>
<reference evidence="2 3" key="1">
    <citation type="submission" date="2015-02" db="EMBL/GenBank/DDBJ databases">
        <title>Draft genome sequence of Kitasatospora griseola MF730-N6, a bafilomycin, terpentecin and satosporin producer.</title>
        <authorList>
            <person name="Arens J.C."/>
            <person name="Haltli B."/>
            <person name="Kerr R.G."/>
        </authorList>
    </citation>
    <scope>NUCLEOTIDE SEQUENCE [LARGE SCALE GENOMIC DNA]</scope>
    <source>
        <strain evidence="2 3">MF730-N6</strain>
    </source>
</reference>
<dbReference type="RefSeq" id="WP_043910471.1">
    <property type="nucleotide sequence ID" value="NZ_JXZB01000002.1"/>
</dbReference>
<dbReference type="AlphaFoldDB" id="A0A0D0N930"/>
<dbReference type="Proteomes" id="UP000032066">
    <property type="component" value="Unassembled WGS sequence"/>
</dbReference>
<organism evidence="2 3">
    <name type="scientific">Kitasatospora griseola</name>
    <name type="common">Streptomyces griseolosporeus</name>
    <dbReference type="NCBI Taxonomy" id="2064"/>
    <lineage>
        <taxon>Bacteria</taxon>
        <taxon>Bacillati</taxon>
        <taxon>Actinomycetota</taxon>
        <taxon>Actinomycetes</taxon>
        <taxon>Kitasatosporales</taxon>
        <taxon>Streptomycetaceae</taxon>
        <taxon>Kitasatospora</taxon>
    </lineage>
</organism>